<protein>
    <recommendedName>
        <fullName evidence="4">superoxide dismutase</fullName>
        <ecNumber evidence="4">1.15.1.1</ecNumber>
    </recommendedName>
</protein>
<dbReference type="SUPFAM" id="SSF49329">
    <property type="entry name" value="Cu,Zn superoxide dismutase-like"/>
    <property type="match status" value="1"/>
</dbReference>
<feature type="chain" id="PRO_5040417183" description="superoxide dismutase" evidence="9">
    <location>
        <begin position="21"/>
        <end position="261"/>
    </location>
</feature>
<comment type="caution">
    <text evidence="10">The sequence shown here is derived from an EMBL/GenBank/DDBJ whole genome shotgun (WGS) entry which is preliminary data.</text>
</comment>
<evidence type="ECO:0000256" key="5">
    <source>
        <dbReference type="ARBA" id="ARBA00022525"/>
    </source>
</evidence>
<feature type="compositionally biased region" description="Low complexity" evidence="8">
    <location>
        <begin position="197"/>
        <end position="224"/>
    </location>
</feature>
<evidence type="ECO:0000313" key="11">
    <source>
        <dbReference type="Proteomes" id="UP000738349"/>
    </source>
</evidence>
<dbReference type="OrthoDB" id="159229at2759"/>
<name>A0A9P9FQP0_9HYPO</name>
<dbReference type="EC" id="1.15.1.1" evidence="4"/>
<keyword evidence="6" id="KW-0049">Antioxidant</keyword>
<accession>A0A9P9FQP0</accession>
<evidence type="ECO:0000256" key="6">
    <source>
        <dbReference type="ARBA" id="ARBA00022862"/>
    </source>
</evidence>
<evidence type="ECO:0000256" key="9">
    <source>
        <dbReference type="SAM" id="SignalP"/>
    </source>
</evidence>
<comment type="subcellular location">
    <subcellularLocation>
        <location evidence="1">Cell envelope</location>
    </subcellularLocation>
    <subcellularLocation>
        <location evidence="2">Secreted</location>
    </subcellularLocation>
</comment>
<evidence type="ECO:0000256" key="8">
    <source>
        <dbReference type="SAM" id="MobiDB-lite"/>
    </source>
</evidence>
<proteinExistence type="inferred from homology"/>
<evidence type="ECO:0000256" key="3">
    <source>
        <dbReference type="ARBA" id="ARBA00010457"/>
    </source>
</evidence>
<dbReference type="GO" id="GO:0005576">
    <property type="term" value="C:extracellular region"/>
    <property type="evidence" value="ECO:0007669"/>
    <property type="project" value="UniProtKB-SubCell"/>
</dbReference>
<feature type="region of interest" description="Disordered" evidence="8">
    <location>
        <begin position="189"/>
        <end position="224"/>
    </location>
</feature>
<evidence type="ECO:0000256" key="4">
    <source>
        <dbReference type="ARBA" id="ARBA00012682"/>
    </source>
</evidence>
<evidence type="ECO:0000256" key="1">
    <source>
        <dbReference type="ARBA" id="ARBA00004196"/>
    </source>
</evidence>
<dbReference type="AlphaFoldDB" id="A0A9P9FQP0"/>
<comment type="catalytic activity">
    <reaction evidence="7">
        <text>2 superoxide + 2 H(+) = H2O2 + O2</text>
        <dbReference type="Rhea" id="RHEA:20696"/>
        <dbReference type="ChEBI" id="CHEBI:15378"/>
        <dbReference type="ChEBI" id="CHEBI:15379"/>
        <dbReference type="ChEBI" id="CHEBI:16240"/>
        <dbReference type="ChEBI" id="CHEBI:18421"/>
        <dbReference type="EC" id="1.15.1.1"/>
    </reaction>
</comment>
<dbReference type="FunFam" id="2.60.40.200:FF:000007">
    <property type="entry name" value="Cell surface Cu-only superoxide dismutase 5"/>
    <property type="match status" value="1"/>
</dbReference>
<evidence type="ECO:0000256" key="2">
    <source>
        <dbReference type="ARBA" id="ARBA00004613"/>
    </source>
</evidence>
<dbReference type="Gene3D" id="2.60.40.200">
    <property type="entry name" value="Superoxide dismutase, copper/zinc binding domain"/>
    <property type="match status" value="1"/>
</dbReference>
<sequence length="261" mass="27582">MRSSAVLAALSMAFVSHVAGQNAEPVTDNPVGVVYKATLPEEPFFKNAALDGNVKGFITAMAAEDGHGVRFKVKFENLPKEGGPFLYHLHVDPAPDGNCTKTLAHLDPFERGEETPCDSSDTASCQVGDLSGKHGNIGTDPFELEYTDYFASTKEGIGAFFGNRSFVLHYANKTRLTCADFVRLEDAAPPPSNETYTLPPLTTPTPSKTMVTTPSATGTPSTTGVLELPSSTATGIPSTASSNMLSASFLVTGITLLLAFL</sequence>
<feature type="signal peptide" evidence="9">
    <location>
        <begin position="1"/>
        <end position="20"/>
    </location>
</feature>
<reference evidence="10" key="1">
    <citation type="journal article" date="2021" name="Nat. Commun.">
        <title>Genetic determinants of endophytism in the Arabidopsis root mycobiome.</title>
        <authorList>
            <person name="Mesny F."/>
            <person name="Miyauchi S."/>
            <person name="Thiergart T."/>
            <person name="Pickel B."/>
            <person name="Atanasova L."/>
            <person name="Karlsson M."/>
            <person name="Huettel B."/>
            <person name="Barry K.W."/>
            <person name="Haridas S."/>
            <person name="Chen C."/>
            <person name="Bauer D."/>
            <person name="Andreopoulos W."/>
            <person name="Pangilinan J."/>
            <person name="LaButti K."/>
            <person name="Riley R."/>
            <person name="Lipzen A."/>
            <person name="Clum A."/>
            <person name="Drula E."/>
            <person name="Henrissat B."/>
            <person name="Kohler A."/>
            <person name="Grigoriev I.V."/>
            <person name="Martin F.M."/>
            <person name="Hacquard S."/>
        </authorList>
    </citation>
    <scope>NUCLEOTIDE SEQUENCE</scope>
    <source>
        <strain evidence="10">MPI-CAGE-AT-0147</strain>
    </source>
</reference>
<organism evidence="10 11">
    <name type="scientific">Dactylonectria macrodidyma</name>
    <dbReference type="NCBI Taxonomy" id="307937"/>
    <lineage>
        <taxon>Eukaryota</taxon>
        <taxon>Fungi</taxon>
        <taxon>Dikarya</taxon>
        <taxon>Ascomycota</taxon>
        <taxon>Pezizomycotina</taxon>
        <taxon>Sordariomycetes</taxon>
        <taxon>Hypocreomycetidae</taxon>
        <taxon>Hypocreales</taxon>
        <taxon>Nectriaceae</taxon>
        <taxon>Dactylonectria</taxon>
    </lineage>
</organism>
<comment type="similarity">
    <text evidence="3">Belongs to the Cu-Zn superoxide dismutase family.</text>
</comment>
<dbReference type="GO" id="GO:0004784">
    <property type="term" value="F:superoxide dismutase activity"/>
    <property type="evidence" value="ECO:0007669"/>
    <property type="project" value="UniProtKB-EC"/>
</dbReference>
<keyword evidence="11" id="KW-1185">Reference proteome</keyword>
<evidence type="ECO:0000313" key="10">
    <source>
        <dbReference type="EMBL" id="KAH7171007.1"/>
    </source>
</evidence>
<dbReference type="EMBL" id="JAGMUV010000002">
    <property type="protein sequence ID" value="KAH7171007.1"/>
    <property type="molecule type" value="Genomic_DNA"/>
</dbReference>
<dbReference type="Proteomes" id="UP000738349">
    <property type="component" value="Unassembled WGS sequence"/>
</dbReference>
<keyword evidence="5" id="KW-0964">Secreted</keyword>
<dbReference type="GO" id="GO:0046872">
    <property type="term" value="F:metal ion binding"/>
    <property type="evidence" value="ECO:0007669"/>
    <property type="project" value="InterPro"/>
</dbReference>
<gene>
    <name evidence="10" type="ORF">EDB81DRAFT_777371</name>
</gene>
<keyword evidence="9" id="KW-0732">Signal</keyword>
<dbReference type="InterPro" id="IPR036423">
    <property type="entry name" value="SOD-like_Cu/Zn_dom_sf"/>
</dbReference>
<evidence type="ECO:0000256" key="7">
    <source>
        <dbReference type="ARBA" id="ARBA00049204"/>
    </source>
</evidence>